<gene>
    <name evidence="1" type="ORF">CBR_g49844</name>
</gene>
<keyword evidence="2" id="KW-1185">Reference proteome</keyword>
<comment type="caution">
    <text evidence="1">The sequence shown here is derived from an EMBL/GenBank/DDBJ whole genome shotgun (WGS) entry which is preliminary data.</text>
</comment>
<organism evidence="1 2">
    <name type="scientific">Chara braunii</name>
    <name type="common">Braun's stonewort</name>
    <dbReference type="NCBI Taxonomy" id="69332"/>
    <lineage>
        <taxon>Eukaryota</taxon>
        <taxon>Viridiplantae</taxon>
        <taxon>Streptophyta</taxon>
        <taxon>Charophyceae</taxon>
        <taxon>Charales</taxon>
        <taxon>Characeae</taxon>
        <taxon>Chara</taxon>
    </lineage>
</organism>
<name>A0A388JP64_CHABU</name>
<reference evidence="1 2" key="1">
    <citation type="journal article" date="2018" name="Cell">
        <title>The Chara Genome: Secondary Complexity and Implications for Plant Terrestrialization.</title>
        <authorList>
            <person name="Nishiyama T."/>
            <person name="Sakayama H."/>
            <person name="Vries J.D."/>
            <person name="Buschmann H."/>
            <person name="Saint-Marcoux D."/>
            <person name="Ullrich K.K."/>
            <person name="Haas F.B."/>
            <person name="Vanderstraeten L."/>
            <person name="Becker D."/>
            <person name="Lang D."/>
            <person name="Vosolsobe S."/>
            <person name="Rombauts S."/>
            <person name="Wilhelmsson P.K.I."/>
            <person name="Janitza P."/>
            <person name="Kern R."/>
            <person name="Heyl A."/>
            <person name="Rumpler F."/>
            <person name="Villalobos L.I.A.C."/>
            <person name="Clay J.M."/>
            <person name="Skokan R."/>
            <person name="Toyoda A."/>
            <person name="Suzuki Y."/>
            <person name="Kagoshima H."/>
            <person name="Schijlen E."/>
            <person name="Tajeshwar N."/>
            <person name="Catarino B."/>
            <person name="Hetherington A.J."/>
            <person name="Saltykova A."/>
            <person name="Bonnot C."/>
            <person name="Breuninger H."/>
            <person name="Symeonidi A."/>
            <person name="Radhakrishnan G.V."/>
            <person name="Van Nieuwerburgh F."/>
            <person name="Deforce D."/>
            <person name="Chang C."/>
            <person name="Karol K.G."/>
            <person name="Hedrich R."/>
            <person name="Ulvskov P."/>
            <person name="Glockner G."/>
            <person name="Delwiche C.F."/>
            <person name="Petrasek J."/>
            <person name="Van de Peer Y."/>
            <person name="Friml J."/>
            <person name="Beilby M."/>
            <person name="Dolan L."/>
            <person name="Kohara Y."/>
            <person name="Sugano S."/>
            <person name="Fujiyama A."/>
            <person name="Delaux P.-M."/>
            <person name="Quint M."/>
            <person name="TheiBen G."/>
            <person name="Hagemann M."/>
            <person name="Harholt J."/>
            <person name="Dunand C."/>
            <person name="Zachgo S."/>
            <person name="Langdale J."/>
            <person name="Maumus F."/>
            <person name="Straeten D.V.D."/>
            <person name="Gould S.B."/>
            <person name="Rensing S.A."/>
        </authorList>
    </citation>
    <scope>NUCLEOTIDE SEQUENCE [LARGE SCALE GENOMIC DNA]</scope>
    <source>
        <strain evidence="1 2">S276</strain>
    </source>
</reference>
<evidence type="ECO:0000313" key="2">
    <source>
        <dbReference type="Proteomes" id="UP000265515"/>
    </source>
</evidence>
<accession>A0A388JP64</accession>
<protein>
    <submittedName>
        <fullName evidence="1">Uncharacterized protein</fullName>
    </submittedName>
</protein>
<sequence length="293" mass="33666">MLDDISTFAAPTSISEQLDTLKNEARQLHQPPDNDGSTSASRQYKMSMFRIEKFDDYTHQDLVTWWQGYTTELRIHQVPDHLYISALFLNAKGGCQIWLSHVAIIHGVQVADLHKKISWEDLTKLWKKRLIVDDASTLAINRLFAMTQGNTLIRDRLTEWQKIVATPALDLPFSHLRREFHNWSCAALSLTLGDREQYTTFAEIIDKAHEIIKTNRAAAHEKSAWQPKGKTKTTSPAKNGQLVALVKFSLIEAEYKWRSRYGCCYWCNSTKHKTSQCQDQGKEDARPRTSSEN</sequence>
<dbReference type="AlphaFoldDB" id="A0A388JP64"/>
<dbReference type="Gramene" id="GBG59584">
    <property type="protein sequence ID" value="GBG59584"/>
    <property type="gene ID" value="CBR_g49844"/>
</dbReference>
<evidence type="ECO:0000313" key="1">
    <source>
        <dbReference type="EMBL" id="GBG59584.1"/>
    </source>
</evidence>
<dbReference type="Proteomes" id="UP000265515">
    <property type="component" value="Unassembled WGS sequence"/>
</dbReference>
<proteinExistence type="predicted"/>
<dbReference type="EMBL" id="BFEA01000005">
    <property type="protein sequence ID" value="GBG59584.1"/>
    <property type="molecule type" value="Genomic_DNA"/>
</dbReference>